<dbReference type="PANTHER" id="PTHR47197">
    <property type="entry name" value="PROTEIN NIRF"/>
    <property type="match status" value="1"/>
</dbReference>
<sequence length="431" mass="45736">MADLQWLKDQSELAVTFMSTPDHSTDENLALSFPVRTYTVKAVEDAVLVKFTNAPYVIAPRGRLKDIEVQLSNLDGTPLQGTVTLDLPADFSFSDGGSGSRDFPSDIEGKVSIRGVTGAQTSGSYNLVASKGASVGEASATVTAQGQLKNIPIGGGSWDVKISADGTRIYVSSWQKKNLSIIDTATHEIITTIENITGAHGVAISPDERFCYVSNRSVGKISVIDLHAKEVIQTVDTGGDPTGLILSLDGRWLFSCNYSSGTITRCNTDTFAAETIPAGRNPRQGFAGSDGKSIYICNQTSSELSIIDIATFTRRAIVLPAPALGITINHAGDSAYIATATGISVIDIKQEVAIRHIESIGGHALITSKTDDYLYITNISEDLLHTINLSTGAAGPAYPIGSGPRHLVSSMDGGSMYVCNYGSTYLSWVEL</sequence>
<dbReference type="Pfam" id="PF02239">
    <property type="entry name" value="Cytochrom_D1"/>
    <property type="match status" value="1"/>
</dbReference>
<dbReference type="PANTHER" id="PTHR47197:SF3">
    <property type="entry name" value="DIHYDRO-HEME D1 DEHYDROGENASE"/>
    <property type="match status" value="1"/>
</dbReference>
<evidence type="ECO:0008006" key="3">
    <source>
        <dbReference type="Google" id="ProtNLM"/>
    </source>
</evidence>
<accession>A0AAE2DU81</accession>
<dbReference type="AlphaFoldDB" id="A0AAE2DU81"/>
<reference evidence="1 2" key="1">
    <citation type="submission" date="2014-12" db="EMBL/GenBank/DDBJ databases">
        <title>16Stimator: statistical estimation of ribosomal gene copy numbers from draft genome assemblies.</title>
        <authorList>
            <person name="Perisin M.A."/>
            <person name="Vetter M."/>
            <person name="Gilbert J.A."/>
            <person name="Bergelson J."/>
        </authorList>
    </citation>
    <scope>NUCLEOTIDE SEQUENCE [LARGE SCALE GENOMIC DNA]</scope>
    <source>
        <strain evidence="1 2">MEP34</strain>
    </source>
</reference>
<evidence type="ECO:0000313" key="2">
    <source>
        <dbReference type="Proteomes" id="UP000032086"/>
    </source>
</evidence>
<protein>
    <recommendedName>
        <fullName evidence="3">YncE family protein</fullName>
    </recommendedName>
</protein>
<name>A0AAE2DU81_PSEFL</name>
<proteinExistence type="predicted"/>
<dbReference type="InterPro" id="IPR051200">
    <property type="entry name" value="Host-pathogen_enzymatic-act"/>
</dbReference>
<dbReference type="Proteomes" id="UP000032086">
    <property type="component" value="Unassembled WGS sequence"/>
</dbReference>
<dbReference type="InterPro" id="IPR011048">
    <property type="entry name" value="Haem_d1_sf"/>
</dbReference>
<dbReference type="SUPFAM" id="SSF51004">
    <property type="entry name" value="C-terminal (heme d1) domain of cytochrome cd1-nitrite reductase"/>
    <property type="match status" value="1"/>
</dbReference>
<gene>
    <name evidence="1" type="ORF">RU10_23720</name>
</gene>
<dbReference type="Gene3D" id="2.130.10.10">
    <property type="entry name" value="YVTN repeat-like/Quinoprotein amine dehydrogenase"/>
    <property type="match status" value="2"/>
</dbReference>
<evidence type="ECO:0000313" key="1">
    <source>
        <dbReference type="EMBL" id="KIP89784.1"/>
    </source>
</evidence>
<dbReference type="EMBL" id="JXQY01000035">
    <property type="protein sequence ID" value="KIP89784.1"/>
    <property type="molecule type" value="Genomic_DNA"/>
</dbReference>
<dbReference type="InterPro" id="IPR015943">
    <property type="entry name" value="WD40/YVTN_repeat-like_dom_sf"/>
</dbReference>
<organism evidence="1 2">
    <name type="scientific">Pseudomonas fluorescens</name>
    <dbReference type="NCBI Taxonomy" id="294"/>
    <lineage>
        <taxon>Bacteria</taxon>
        <taxon>Pseudomonadati</taxon>
        <taxon>Pseudomonadota</taxon>
        <taxon>Gammaproteobacteria</taxon>
        <taxon>Pseudomonadales</taxon>
        <taxon>Pseudomonadaceae</taxon>
        <taxon>Pseudomonas</taxon>
    </lineage>
</organism>
<comment type="caution">
    <text evidence="1">The sequence shown here is derived from an EMBL/GenBank/DDBJ whole genome shotgun (WGS) entry which is preliminary data.</text>
</comment>